<feature type="domain" description="Integrase catalytic" evidence="1">
    <location>
        <begin position="1"/>
        <end position="100"/>
    </location>
</feature>
<feature type="non-terminal residue" evidence="2">
    <location>
        <position position="1"/>
    </location>
</feature>
<accession>A0A1T5EFR2</accession>
<dbReference type="Gene3D" id="3.30.420.10">
    <property type="entry name" value="Ribonuclease H-like superfamily/Ribonuclease H"/>
    <property type="match status" value="1"/>
</dbReference>
<dbReference type="STRING" id="561365.SAMN05660866_03506"/>
<dbReference type="PROSITE" id="PS50994">
    <property type="entry name" value="INTEGRASE"/>
    <property type="match status" value="1"/>
</dbReference>
<dbReference type="SUPFAM" id="SSF53098">
    <property type="entry name" value="Ribonuclease H-like"/>
    <property type="match status" value="1"/>
</dbReference>
<evidence type="ECO:0000313" key="3">
    <source>
        <dbReference type="Proteomes" id="UP000190339"/>
    </source>
</evidence>
<keyword evidence="3" id="KW-1185">Reference proteome</keyword>
<protein>
    <submittedName>
        <fullName evidence="2">Integrase core domain-containing protein</fullName>
    </submittedName>
</protein>
<name>A0A1T5EFR2_9FLAO</name>
<sequence length="100" mass="11729">IDRLIHHSDRGIQYCSNVYTQILKRKKIEISMTEENHCYENALAERVNGILKDEFYLDQTFTSVVHAKKAAKNAIKLYNSKRLHLSLDYKTPNYVHQYAA</sequence>
<dbReference type="InterPro" id="IPR036397">
    <property type="entry name" value="RNaseH_sf"/>
</dbReference>
<dbReference type="EMBL" id="FUYL01000012">
    <property type="protein sequence ID" value="SKB82668.1"/>
    <property type="molecule type" value="Genomic_DNA"/>
</dbReference>
<dbReference type="InterPro" id="IPR012337">
    <property type="entry name" value="RNaseH-like_sf"/>
</dbReference>
<dbReference type="GO" id="GO:0015074">
    <property type="term" value="P:DNA integration"/>
    <property type="evidence" value="ECO:0007669"/>
    <property type="project" value="InterPro"/>
</dbReference>
<dbReference type="PANTHER" id="PTHR46889">
    <property type="entry name" value="TRANSPOSASE INSF FOR INSERTION SEQUENCE IS3B-RELATED"/>
    <property type="match status" value="1"/>
</dbReference>
<dbReference type="InterPro" id="IPR001584">
    <property type="entry name" value="Integrase_cat-core"/>
</dbReference>
<evidence type="ECO:0000313" key="2">
    <source>
        <dbReference type="EMBL" id="SKB82668.1"/>
    </source>
</evidence>
<gene>
    <name evidence="2" type="ORF">SAMN05660866_03506</name>
</gene>
<reference evidence="3" key="1">
    <citation type="submission" date="2017-02" db="EMBL/GenBank/DDBJ databases">
        <authorList>
            <person name="Varghese N."/>
            <person name="Submissions S."/>
        </authorList>
    </citation>
    <scope>NUCLEOTIDE SEQUENCE [LARGE SCALE GENOMIC DNA]</scope>
    <source>
        <strain evidence="3">DSM 23546</strain>
    </source>
</reference>
<dbReference type="RefSeq" id="WP_234999783.1">
    <property type="nucleotide sequence ID" value="NZ_FUYL01000012.1"/>
</dbReference>
<evidence type="ECO:0000259" key="1">
    <source>
        <dbReference type="PROSITE" id="PS50994"/>
    </source>
</evidence>
<dbReference type="AlphaFoldDB" id="A0A1T5EFR2"/>
<proteinExistence type="predicted"/>
<dbReference type="Pfam" id="PF13683">
    <property type="entry name" value="rve_3"/>
    <property type="match status" value="1"/>
</dbReference>
<dbReference type="InterPro" id="IPR050900">
    <property type="entry name" value="Transposase_IS3/IS150/IS904"/>
</dbReference>
<dbReference type="PANTHER" id="PTHR46889:SF5">
    <property type="entry name" value="INTEGRASE PROTEIN"/>
    <property type="match status" value="1"/>
</dbReference>
<organism evidence="2 3">
    <name type="scientific">Maribacter arcticus</name>
    <dbReference type="NCBI Taxonomy" id="561365"/>
    <lineage>
        <taxon>Bacteria</taxon>
        <taxon>Pseudomonadati</taxon>
        <taxon>Bacteroidota</taxon>
        <taxon>Flavobacteriia</taxon>
        <taxon>Flavobacteriales</taxon>
        <taxon>Flavobacteriaceae</taxon>
        <taxon>Maribacter</taxon>
    </lineage>
</organism>
<dbReference type="Proteomes" id="UP000190339">
    <property type="component" value="Unassembled WGS sequence"/>
</dbReference>
<dbReference type="GO" id="GO:0003676">
    <property type="term" value="F:nucleic acid binding"/>
    <property type="evidence" value="ECO:0007669"/>
    <property type="project" value="InterPro"/>
</dbReference>